<dbReference type="STRING" id="417102.CA982_14530"/>
<name>A0A2C9ZJ64_9ACTN</name>
<sequence length="68" mass="7258">MAGIADKFDKAYEDKSLAELADAPVAALQGVSDGDAEKLQAAFNIKTVRDLGTNKFFLWAQAVAKLAE</sequence>
<organism evidence="1 2">
    <name type="scientific">Gordonia lacunae</name>
    <dbReference type="NCBI Taxonomy" id="417102"/>
    <lineage>
        <taxon>Bacteria</taxon>
        <taxon>Bacillati</taxon>
        <taxon>Actinomycetota</taxon>
        <taxon>Actinomycetes</taxon>
        <taxon>Mycobacteriales</taxon>
        <taxon>Gordoniaceae</taxon>
        <taxon>Gordonia</taxon>
    </lineage>
</organism>
<keyword evidence="2" id="KW-1185">Reference proteome</keyword>
<reference evidence="1 2" key="1">
    <citation type="submission" date="2017-05" db="EMBL/GenBank/DDBJ databases">
        <title>Biotechnological potential of actinobacteria isolated from South African environments.</title>
        <authorList>
            <person name="Le Roes-Hill M."/>
            <person name="Prins A."/>
            <person name="Durrell K.A."/>
        </authorList>
    </citation>
    <scope>NUCLEOTIDE SEQUENCE [LARGE SCALE GENOMIC DNA]</scope>
    <source>
        <strain evidence="1">BS2</strain>
    </source>
</reference>
<accession>A0A2C9ZJ64</accession>
<evidence type="ECO:0000313" key="1">
    <source>
        <dbReference type="EMBL" id="OUC78033.1"/>
    </source>
</evidence>
<evidence type="ECO:0000313" key="2">
    <source>
        <dbReference type="Proteomes" id="UP000194632"/>
    </source>
</evidence>
<dbReference type="EMBL" id="NGFO01000016">
    <property type="protein sequence ID" value="OUC78033.1"/>
    <property type="molecule type" value="Genomic_DNA"/>
</dbReference>
<dbReference type="Proteomes" id="UP000194632">
    <property type="component" value="Unassembled WGS sequence"/>
</dbReference>
<proteinExistence type="predicted"/>
<protein>
    <submittedName>
        <fullName evidence="1">Uncharacterized protein</fullName>
    </submittedName>
</protein>
<dbReference type="OrthoDB" id="332209at2"/>
<dbReference type="RefSeq" id="WP_044508856.1">
    <property type="nucleotide sequence ID" value="NZ_NGFO01000016.1"/>
</dbReference>
<comment type="caution">
    <text evidence="1">The sequence shown here is derived from an EMBL/GenBank/DDBJ whole genome shotgun (WGS) entry which is preliminary data.</text>
</comment>
<dbReference type="AlphaFoldDB" id="A0A2C9ZJ64"/>
<gene>
    <name evidence="1" type="ORF">CA982_14530</name>
</gene>